<reference evidence="1 2" key="1">
    <citation type="journal article" date="2019" name="Mar. Drugs">
        <title>Comparative Genomics and CAZyme Genome Repertoires of Marine Zobellia amurskyensis KMM 3526(T) and Zobellia laminariae KMM 3676(T).</title>
        <authorList>
            <person name="Chernysheva N."/>
            <person name="Bystritskaya E."/>
            <person name="Stenkova A."/>
            <person name="Golovkin I."/>
            <person name="Nedashkovskaya O."/>
            <person name="Isaeva M."/>
        </authorList>
    </citation>
    <scope>NUCLEOTIDE SEQUENCE [LARGE SCALE GENOMIC DNA]</scope>
    <source>
        <strain evidence="1 2">KMM 3526</strain>
    </source>
</reference>
<name>A0A7X2ZS45_9FLAO</name>
<dbReference type="AlphaFoldDB" id="A0A7X2ZS45"/>
<keyword evidence="2" id="KW-1185">Reference proteome</keyword>
<evidence type="ECO:0000313" key="1">
    <source>
        <dbReference type="EMBL" id="MUH35357.1"/>
    </source>
</evidence>
<dbReference type="OrthoDB" id="1071350at2"/>
<protein>
    <submittedName>
        <fullName evidence="1">3-oxoacyl-ACP synthase</fullName>
    </submittedName>
</protein>
<organism evidence="1 2">
    <name type="scientific">Zobellia amurskyensis</name>
    <dbReference type="NCBI Taxonomy" id="248905"/>
    <lineage>
        <taxon>Bacteria</taxon>
        <taxon>Pseudomonadati</taxon>
        <taxon>Bacteroidota</taxon>
        <taxon>Flavobacteriia</taxon>
        <taxon>Flavobacteriales</taxon>
        <taxon>Flavobacteriaceae</taxon>
        <taxon>Zobellia</taxon>
    </lineage>
</organism>
<proteinExistence type="predicted"/>
<gene>
    <name evidence="1" type="ORF">D9O36_05850</name>
</gene>
<dbReference type="RefSeq" id="WP_155599204.1">
    <property type="nucleotide sequence ID" value="NZ_RCNR01000008.1"/>
</dbReference>
<sequence length="202" mass="22961">MSSPEYYIKSYCLIRDGKVSKNGEILFSDDSEEFPAFIKSAYKHFETDYSKFFKMDNLSKLAFMGAEVLLCENEEQNTALVLSNRASSLDTDRKHQAAISKESGAFASPAVFVYTLPNICMGEISIRHKLYSENSFFIFAEFNPYLLSDYANDLLISGKANEVLCGWVDYDKGKYDAFLYVIAKKGMLPHNTGELTKLYRTK</sequence>
<accession>A0A7X2ZS45</accession>
<dbReference type="EMBL" id="RCNR01000008">
    <property type="protein sequence ID" value="MUH35357.1"/>
    <property type="molecule type" value="Genomic_DNA"/>
</dbReference>
<evidence type="ECO:0000313" key="2">
    <source>
        <dbReference type="Proteomes" id="UP000540519"/>
    </source>
</evidence>
<comment type="caution">
    <text evidence="1">The sequence shown here is derived from an EMBL/GenBank/DDBJ whole genome shotgun (WGS) entry which is preliminary data.</text>
</comment>
<dbReference type="Proteomes" id="UP000540519">
    <property type="component" value="Unassembled WGS sequence"/>
</dbReference>